<gene>
    <name evidence="1" type="ORF">GCM10010339_67880</name>
</gene>
<reference evidence="1" key="1">
    <citation type="journal article" date="2014" name="Int. J. Syst. Evol. Microbiol.">
        <title>Complete genome sequence of Corynebacterium casei LMG S-19264T (=DSM 44701T), isolated from a smear-ripened cheese.</title>
        <authorList>
            <consortium name="US DOE Joint Genome Institute (JGI-PGF)"/>
            <person name="Walter F."/>
            <person name="Albersmeier A."/>
            <person name="Kalinowski J."/>
            <person name="Ruckert C."/>
        </authorList>
    </citation>
    <scope>NUCLEOTIDE SEQUENCE</scope>
    <source>
        <strain evidence="1">JCM 4714</strain>
    </source>
</reference>
<dbReference type="AlphaFoldDB" id="A0A918YPZ2"/>
<organism evidence="1 2">
    <name type="scientific">Streptomyces alanosinicus</name>
    <dbReference type="NCBI Taxonomy" id="68171"/>
    <lineage>
        <taxon>Bacteria</taxon>
        <taxon>Bacillati</taxon>
        <taxon>Actinomycetota</taxon>
        <taxon>Actinomycetes</taxon>
        <taxon>Kitasatosporales</taxon>
        <taxon>Streptomycetaceae</taxon>
        <taxon>Streptomyces</taxon>
    </lineage>
</organism>
<dbReference type="EMBL" id="BMVG01000025">
    <property type="protein sequence ID" value="GHE10738.1"/>
    <property type="molecule type" value="Genomic_DNA"/>
</dbReference>
<evidence type="ECO:0000313" key="2">
    <source>
        <dbReference type="Proteomes" id="UP000655443"/>
    </source>
</evidence>
<keyword evidence="2" id="KW-1185">Reference proteome</keyword>
<evidence type="ECO:0000313" key="1">
    <source>
        <dbReference type="EMBL" id="GHE10738.1"/>
    </source>
</evidence>
<reference evidence="1" key="2">
    <citation type="submission" date="2020-09" db="EMBL/GenBank/DDBJ databases">
        <authorList>
            <person name="Sun Q."/>
            <person name="Ohkuma M."/>
        </authorList>
    </citation>
    <scope>NUCLEOTIDE SEQUENCE</scope>
    <source>
        <strain evidence="1">JCM 4714</strain>
    </source>
</reference>
<accession>A0A918YPZ2</accession>
<dbReference type="Proteomes" id="UP000655443">
    <property type="component" value="Unassembled WGS sequence"/>
</dbReference>
<comment type="caution">
    <text evidence="1">The sequence shown here is derived from an EMBL/GenBank/DDBJ whole genome shotgun (WGS) entry which is preliminary data.</text>
</comment>
<protein>
    <submittedName>
        <fullName evidence="1">Uncharacterized protein</fullName>
    </submittedName>
</protein>
<proteinExistence type="predicted"/>
<sequence>MDTGEDADADADVTDMADMAEAPSSSAGSVWHPPCTTPLTIALTSTNARSGPIVSGGTYRRWHD</sequence>
<name>A0A918YPZ2_9ACTN</name>